<protein>
    <submittedName>
        <fullName evidence="6">Sulfopropanediol 3-dehydrogenase</fullName>
        <ecNumber evidence="6">1.1.1.308</ecNumber>
    </submittedName>
</protein>
<dbReference type="InterPro" id="IPR001692">
    <property type="entry name" value="Histidinol_DH_CS"/>
</dbReference>
<dbReference type="InterPro" id="IPR016161">
    <property type="entry name" value="Ald_DH/histidinol_DH"/>
</dbReference>
<dbReference type="SUPFAM" id="SSF53720">
    <property type="entry name" value="ALDH-like"/>
    <property type="match status" value="1"/>
</dbReference>
<dbReference type="GO" id="GO:0005829">
    <property type="term" value="C:cytosol"/>
    <property type="evidence" value="ECO:0007669"/>
    <property type="project" value="TreeGrafter"/>
</dbReference>
<dbReference type="GO" id="GO:0046872">
    <property type="term" value="F:metal ion binding"/>
    <property type="evidence" value="ECO:0007669"/>
    <property type="project" value="UniProtKB-KW"/>
</dbReference>
<evidence type="ECO:0000256" key="4">
    <source>
        <dbReference type="ARBA" id="ARBA00023002"/>
    </source>
</evidence>
<dbReference type="GO" id="GO:0004399">
    <property type="term" value="F:histidinol dehydrogenase activity"/>
    <property type="evidence" value="ECO:0007669"/>
    <property type="project" value="InterPro"/>
</dbReference>
<dbReference type="NCBIfam" id="TIGR00069">
    <property type="entry name" value="hisD"/>
    <property type="match status" value="1"/>
</dbReference>
<dbReference type="InterPro" id="IPR022695">
    <property type="entry name" value="Histidinol_DH_monofunct"/>
</dbReference>
<feature type="transmembrane region" description="Helical" evidence="5">
    <location>
        <begin position="173"/>
        <end position="192"/>
    </location>
</feature>
<keyword evidence="5" id="KW-0812">Transmembrane</keyword>
<dbReference type="PROSITE" id="PS00611">
    <property type="entry name" value="HISOL_DEHYDROGENASE"/>
    <property type="match status" value="1"/>
</dbReference>
<keyword evidence="5" id="KW-0472">Membrane</keyword>
<evidence type="ECO:0000313" key="6">
    <source>
        <dbReference type="EMBL" id="MPM16780.1"/>
    </source>
</evidence>
<keyword evidence="2" id="KW-0479">Metal-binding</keyword>
<name>A0A644XKR2_9ZZZZ</name>
<dbReference type="FunFam" id="3.40.50.1980:FF:000001">
    <property type="entry name" value="Histidinol dehydrogenase"/>
    <property type="match status" value="1"/>
</dbReference>
<dbReference type="Pfam" id="PF00815">
    <property type="entry name" value="Histidinol_dh"/>
    <property type="match status" value="1"/>
</dbReference>
<organism evidence="6">
    <name type="scientific">bioreactor metagenome</name>
    <dbReference type="NCBI Taxonomy" id="1076179"/>
    <lineage>
        <taxon>unclassified sequences</taxon>
        <taxon>metagenomes</taxon>
        <taxon>ecological metagenomes</taxon>
    </lineage>
</organism>
<evidence type="ECO:0000256" key="5">
    <source>
        <dbReference type="SAM" id="Phobius"/>
    </source>
</evidence>
<dbReference type="Gene3D" id="3.40.50.1980">
    <property type="entry name" value="Nitrogenase molybdenum iron protein domain"/>
    <property type="match status" value="2"/>
</dbReference>
<accession>A0A644XKR2</accession>
<comment type="cofactor">
    <cofactor evidence="1">
        <name>Zn(2+)</name>
        <dbReference type="ChEBI" id="CHEBI:29105"/>
    </cofactor>
</comment>
<dbReference type="GO" id="GO:0051287">
    <property type="term" value="F:NAD binding"/>
    <property type="evidence" value="ECO:0007669"/>
    <property type="project" value="InterPro"/>
</dbReference>
<dbReference type="PIRSF" id="PIRSF000099">
    <property type="entry name" value="Histidinol_dh"/>
    <property type="match status" value="1"/>
</dbReference>
<gene>
    <name evidence="6" type="primary">hpsN_2</name>
    <name evidence="6" type="ORF">SDC9_63162</name>
</gene>
<evidence type="ECO:0000256" key="3">
    <source>
        <dbReference type="ARBA" id="ARBA00022833"/>
    </source>
</evidence>
<dbReference type="GO" id="GO:0000105">
    <property type="term" value="P:L-histidine biosynthetic process"/>
    <property type="evidence" value="ECO:0007669"/>
    <property type="project" value="InterPro"/>
</dbReference>
<dbReference type="CDD" id="cd06572">
    <property type="entry name" value="Histidinol_dh"/>
    <property type="match status" value="1"/>
</dbReference>
<dbReference type="PANTHER" id="PTHR21256">
    <property type="entry name" value="HISTIDINOL DEHYDROGENASE HDH"/>
    <property type="match status" value="1"/>
</dbReference>
<dbReference type="InterPro" id="IPR012131">
    <property type="entry name" value="Hstdl_DH"/>
</dbReference>
<keyword evidence="5" id="KW-1133">Transmembrane helix</keyword>
<dbReference type="PANTHER" id="PTHR21256:SF14">
    <property type="entry name" value="HISTIDINOL DEHYDROGENASE"/>
    <property type="match status" value="1"/>
</dbReference>
<dbReference type="PRINTS" id="PR00083">
    <property type="entry name" value="HOLDHDRGNASE"/>
</dbReference>
<comment type="caution">
    <text evidence="6">The sequence shown here is derived from an EMBL/GenBank/DDBJ whole genome shotgun (WGS) entry which is preliminary data.</text>
</comment>
<reference evidence="6" key="1">
    <citation type="submission" date="2019-08" db="EMBL/GenBank/DDBJ databases">
        <authorList>
            <person name="Kucharzyk K."/>
            <person name="Murdoch R.W."/>
            <person name="Higgins S."/>
            <person name="Loffler F."/>
        </authorList>
    </citation>
    <scope>NUCLEOTIDE SEQUENCE</scope>
</reference>
<evidence type="ECO:0000256" key="1">
    <source>
        <dbReference type="ARBA" id="ARBA00001947"/>
    </source>
</evidence>
<dbReference type="AlphaFoldDB" id="A0A644XKR2"/>
<sequence>MRIYKNGGHRLYENDTETTRVVSEMLLDLEKNGLSAVRKYSAQFDHWTPENFELTNSEIESVLSSVDEQLDRDTEFCQANVRKFAEAQLKTILPLEIETQKGVILGHKHIPVRSVGSYIPGGRYPMFGSAQMSIIPAKVAGVQNVYAFTPPVANIGYYPATVNAMKKAGADRIFILGGVPAFAMMAFGMGVLEPVDILCGAGNKYVAEAKRQLFGRCGIDLLAGPTEIMVIADDSADPALVACDLLGQAEHDPNSGIALVCMSERFAAECLKEVELQLAVLPTKAVAEVSWQNNGIITIAESKDEAIAISDSYAPEHLELHVIDKDYFFDRLTNYGSLFIGEETTVAYGDKSIGTNHILPTSCAARYTGGVWVGKFLKTVTYQQMTREASVEIGKVTQRQCEAERMFGHALTAQARVNKFSKQ</sequence>
<keyword evidence="3" id="KW-0862">Zinc</keyword>
<proteinExistence type="predicted"/>
<dbReference type="EMBL" id="VSSQ01002675">
    <property type="protein sequence ID" value="MPM16780.1"/>
    <property type="molecule type" value="Genomic_DNA"/>
</dbReference>
<evidence type="ECO:0000256" key="2">
    <source>
        <dbReference type="ARBA" id="ARBA00022723"/>
    </source>
</evidence>
<keyword evidence="4 6" id="KW-0560">Oxidoreductase</keyword>
<dbReference type="EC" id="1.1.1.308" evidence="6"/>
<dbReference type="Gene3D" id="1.20.5.1300">
    <property type="match status" value="1"/>
</dbReference>